<dbReference type="PANTHER" id="PTHR39420:SF1">
    <property type="entry name" value="HYDROLASE"/>
    <property type="match status" value="1"/>
</dbReference>
<dbReference type="Pfam" id="PF10103">
    <property type="entry name" value="Zincin_2"/>
    <property type="match status" value="1"/>
</dbReference>
<dbReference type="PANTHER" id="PTHR39420">
    <property type="match status" value="1"/>
</dbReference>
<protein>
    <submittedName>
        <fullName evidence="1">Hydrolase</fullName>
    </submittedName>
</protein>
<keyword evidence="1" id="KW-0378">Hydrolase</keyword>
<evidence type="ECO:0000313" key="2">
    <source>
        <dbReference type="Proteomes" id="UP000266615"/>
    </source>
</evidence>
<reference evidence="1 2" key="1">
    <citation type="submission" date="2018-09" db="EMBL/GenBank/DDBJ databases">
        <title>Nesterenkonia natronophila sp. nov., an alkaliphilic actinobacteriume isolated from a soda lake, and emended description of the genus Nesterenkonia.</title>
        <authorList>
            <person name="Menes R.J."/>
            <person name="Iriarte A."/>
        </authorList>
    </citation>
    <scope>NUCLEOTIDE SEQUENCE [LARGE SCALE GENOMIC DNA]</scope>
    <source>
        <strain evidence="1 2">M8</strain>
    </source>
</reference>
<gene>
    <name evidence="1" type="ORF">D3250_05540</name>
</gene>
<name>A0A3A4F9W8_9MICC</name>
<dbReference type="GO" id="GO:0016787">
    <property type="term" value="F:hydrolase activity"/>
    <property type="evidence" value="ECO:0007669"/>
    <property type="project" value="UniProtKB-KW"/>
</dbReference>
<dbReference type="InterPro" id="IPR042271">
    <property type="entry name" value="Zinicin_2_N"/>
</dbReference>
<dbReference type="Proteomes" id="UP000266615">
    <property type="component" value="Unassembled WGS sequence"/>
</dbReference>
<keyword evidence="2" id="KW-1185">Reference proteome</keyword>
<evidence type="ECO:0000313" key="1">
    <source>
        <dbReference type="EMBL" id="RJN31614.1"/>
    </source>
</evidence>
<proteinExistence type="predicted"/>
<dbReference type="Gene3D" id="1.20.150.30">
    <property type="entry name" value="Zincin-like metallopeptidase, N-terminal domain"/>
    <property type="match status" value="1"/>
</dbReference>
<dbReference type="NCBIfam" id="TIGR03883">
    <property type="entry name" value="DUF2342_F420"/>
    <property type="match status" value="1"/>
</dbReference>
<comment type="caution">
    <text evidence="1">The sequence shown here is derived from an EMBL/GenBank/DDBJ whole genome shotgun (WGS) entry which is preliminary data.</text>
</comment>
<dbReference type="AlphaFoldDB" id="A0A3A4F9W8"/>
<dbReference type="InterPro" id="IPR018766">
    <property type="entry name" value="Zinicin_2"/>
</dbReference>
<dbReference type="EMBL" id="QYZP01000002">
    <property type="protein sequence ID" value="RJN31614.1"/>
    <property type="molecule type" value="Genomic_DNA"/>
</dbReference>
<dbReference type="OrthoDB" id="142939at2"/>
<dbReference type="RefSeq" id="WP_119902401.1">
    <property type="nucleotide sequence ID" value="NZ_QYZP01000002.1"/>
</dbReference>
<accession>A0A3A4F9W8</accession>
<dbReference type="InterPro" id="IPR022454">
    <property type="entry name" value="CHP03883_F420-assoc"/>
</dbReference>
<dbReference type="SUPFAM" id="SSF55486">
    <property type="entry name" value="Metalloproteases ('zincins'), catalytic domain"/>
    <property type="match status" value="1"/>
</dbReference>
<organism evidence="1 2">
    <name type="scientific">Nesterenkonia natronophila</name>
    <dbReference type="NCBI Taxonomy" id="2174932"/>
    <lineage>
        <taxon>Bacteria</taxon>
        <taxon>Bacillati</taxon>
        <taxon>Actinomycetota</taxon>
        <taxon>Actinomycetes</taxon>
        <taxon>Micrococcales</taxon>
        <taxon>Micrococcaceae</taxon>
        <taxon>Nesterenkonia</taxon>
    </lineage>
</organism>
<sequence>MTSPADLIINWDVARSTASRLVPPGPSLSPAAAAREVADVRQAAAEAVGYVHTITGLSAAEGLGEDQRDVLVVDRPGWSAANTESFRKLLRPALDAVAEKKPQLVSEGSSAQVFGSAAAGAELGGILAFLSANVLGQFDPFHSSEHAPGGRLMLVAPNIVEIAKQLNVDRSDFRLWVCLHEQTHRVQFAAAPWLRDHLMSSISTLSSSTLGRADGLPQRIVEAVKSLRQEMGQQKVSDQHDAAAGVPARNRLLEVLQTPEDREIMSHLTAVMSLLEGHANVVMDAVDDSIVPTVKTIRRRFEQRGKNRSPLEKIVRKLLQLDVKAAQYRDGQKFVGHIVETIGMERFNTIWDSPEHLPSEEELHNPDTWIERMGYTPKG</sequence>
<dbReference type="NCBIfam" id="TIGR03624">
    <property type="entry name" value="putative hydrolase"/>
    <property type="match status" value="1"/>
</dbReference>